<organism evidence="2 3">
    <name type="scientific">Emiliania huxleyi (strain CCMP1516)</name>
    <dbReference type="NCBI Taxonomy" id="280463"/>
    <lineage>
        <taxon>Eukaryota</taxon>
        <taxon>Haptista</taxon>
        <taxon>Haptophyta</taxon>
        <taxon>Prymnesiophyceae</taxon>
        <taxon>Isochrysidales</taxon>
        <taxon>Noelaerhabdaceae</taxon>
        <taxon>Emiliania</taxon>
    </lineage>
</organism>
<dbReference type="PaxDb" id="2903-EOD40225"/>
<feature type="region of interest" description="Disordered" evidence="1">
    <location>
        <begin position="249"/>
        <end position="299"/>
    </location>
</feature>
<accession>A0A0D3KWU0</accession>
<protein>
    <submittedName>
        <fullName evidence="2">Uncharacterized protein</fullName>
    </submittedName>
</protein>
<dbReference type="GeneID" id="17285496"/>
<dbReference type="HOGENOM" id="CLU_587169_0_0_1"/>
<dbReference type="Proteomes" id="UP000013827">
    <property type="component" value="Unassembled WGS sequence"/>
</dbReference>
<sequence>MNGVRETIFKILENGAPAGLRAEEVGVSCGGHRATSCAECPRGNGKSWCNGDCAWFDDNGKCMTKAETALCNGLSVLNGMPRTNYQAMVDEGFIKSALSEEAQCCGVKYELKTVANYYDCIMAQEPYHEGPPYACGGTTPLICASDGVTDSPDGLTDSPDGLTKAETALCNGLSVLNGMPRTNYQAMVDEGFIKSALSEEAQCCGVKYELKTVANYYDCIMAQEPYHEGPPYACGGTTPLICVSLPPDEDGIPNLPPDEDGIPNLPPDEDGIPNLPPDEDGIPNLPPDEDGISNLPAASMGSYTEHVGQTCKGMVTKTSNSTSERKAYFDQAAAWKGGIDYCNADPDCKGVANSPNWMGGKQVQYCMSEEFDLVSNADWTVKQKICYVQCFTEQTVSDAMQHHQWSSWEKNTDNTDECNVQCWTKEDLEGKVWFEKNNAETDCHVQCFPEGFIIEYPSAKFEKNNK</sequence>
<dbReference type="AlphaFoldDB" id="A0A0D3KWU0"/>
<evidence type="ECO:0000313" key="3">
    <source>
        <dbReference type="Proteomes" id="UP000013827"/>
    </source>
</evidence>
<evidence type="ECO:0000256" key="1">
    <source>
        <dbReference type="SAM" id="MobiDB-lite"/>
    </source>
</evidence>
<dbReference type="RefSeq" id="XP_005792654.1">
    <property type="nucleotide sequence ID" value="XM_005792597.1"/>
</dbReference>
<keyword evidence="3" id="KW-1185">Reference proteome</keyword>
<evidence type="ECO:0000313" key="2">
    <source>
        <dbReference type="EnsemblProtists" id="EOD40225"/>
    </source>
</evidence>
<reference evidence="3" key="1">
    <citation type="journal article" date="2013" name="Nature">
        <title>Pan genome of the phytoplankton Emiliania underpins its global distribution.</title>
        <authorList>
            <person name="Read B.A."/>
            <person name="Kegel J."/>
            <person name="Klute M.J."/>
            <person name="Kuo A."/>
            <person name="Lefebvre S.C."/>
            <person name="Maumus F."/>
            <person name="Mayer C."/>
            <person name="Miller J."/>
            <person name="Monier A."/>
            <person name="Salamov A."/>
            <person name="Young J."/>
            <person name="Aguilar M."/>
            <person name="Claverie J.M."/>
            <person name="Frickenhaus S."/>
            <person name="Gonzalez K."/>
            <person name="Herman E.K."/>
            <person name="Lin Y.C."/>
            <person name="Napier J."/>
            <person name="Ogata H."/>
            <person name="Sarno A.F."/>
            <person name="Shmutz J."/>
            <person name="Schroeder D."/>
            <person name="de Vargas C."/>
            <person name="Verret F."/>
            <person name="von Dassow P."/>
            <person name="Valentin K."/>
            <person name="Van de Peer Y."/>
            <person name="Wheeler G."/>
            <person name="Dacks J.B."/>
            <person name="Delwiche C.F."/>
            <person name="Dyhrman S.T."/>
            <person name="Glockner G."/>
            <person name="John U."/>
            <person name="Richards T."/>
            <person name="Worden A.Z."/>
            <person name="Zhang X."/>
            <person name="Grigoriev I.V."/>
            <person name="Allen A.E."/>
            <person name="Bidle K."/>
            <person name="Borodovsky M."/>
            <person name="Bowler C."/>
            <person name="Brownlee C."/>
            <person name="Cock J.M."/>
            <person name="Elias M."/>
            <person name="Gladyshev V.N."/>
            <person name="Groth M."/>
            <person name="Guda C."/>
            <person name="Hadaegh A."/>
            <person name="Iglesias-Rodriguez M.D."/>
            <person name="Jenkins J."/>
            <person name="Jones B.M."/>
            <person name="Lawson T."/>
            <person name="Leese F."/>
            <person name="Lindquist E."/>
            <person name="Lobanov A."/>
            <person name="Lomsadze A."/>
            <person name="Malik S.B."/>
            <person name="Marsh M.E."/>
            <person name="Mackinder L."/>
            <person name="Mock T."/>
            <person name="Mueller-Roeber B."/>
            <person name="Pagarete A."/>
            <person name="Parker M."/>
            <person name="Probert I."/>
            <person name="Quesneville H."/>
            <person name="Raines C."/>
            <person name="Rensing S.A."/>
            <person name="Riano-Pachon D.M."/>
            <person name="Richier S."/>
            <person name="Rokitta S."/>
            <person name="Shiraiwa Y."/>
            <person name="Soanes D.M."/>
            <person name="van der Giezen M."/>
            <person name="Wahlund T.M."/>
            <person name="Williams B."/>
            <person name="Wilson W."/>
            <person name="Wolfe G."/>
            <person name="Wurch L.L."/>
        </authorList>
    </citation>
    <scope>NUCLEOTIDE SEQUENCE</scope>
</reference>
<reference evidence="2" key="2">
    <citation type="submission" date="2024-10" db="UniProtKB">
        <authorList>
            <consortium name="EnsemblProtists"/>
        </authorList>
    </citation>
    <scope>IDENTIFICATION</scope>
</reference>
<dbReference type="KEGG" id="ehx:EMIHUDRAFT_251270"/>
<proteinExistence type="predicted"/>
<dbReference type="EnsemblProtists" id="EOD40225">
    <property type="protein sequence ID" value="EOD40225"/>
    <property type="gene ID" value="EMIHUDRAFT_251270"/>
</dbReference>
<name>A0A0D3KWU0_EMIH1</name>
<feature type="compositionally biased region" description="Acidic residues" evidence="1">
    <location>
        <begin position="249"/>
        <end position="291"/>
    </location>
</feature>